<gene>
    <name evidence="2" type="ORF">GSI_00300</name>
</gene>
<evidence type="ECO:0000256" key="1">
    <source>
        <dbReference type="SAM" id="MobiDB-lite"/>
    </source>
</evidence>
<evidence type="ECO:0000313" key="3">
    <source>
        <dbReference type="Proteomes" id="UP000230002"/>
    </source>
</evidence>
<name>A0A2G8SS47_9APHY</name>
<protein>
    <submittedName>
        <fullName evidence="2">Uncharacterized protein</fullName>
    </submittedName>
</protein>
<sequence length="145" mass="15093">MSPAAYCADRFHWIGIAQISCTSSVASGYAHPMCRGSVVISGEDWAAGVIVESDAVSEAFKYKSGIDESGFQVASTKTARTVKVPDAILPNGRSGVTVATSQLTTSHPSVSSESGSRRSSTEYAMTRPSIAAQDHDGALYASGRA</sequence>
<reference evidence="2 3" key="1">
    <citation type="journal article" date="2015" name="Sci. Rep.">
        <title>Chromosome-level genome map provides insights into diverse defense mechanisms in the medicinal fungus Ganoderma sinense.</title>
        <authorList>
            <person name="Zhu Y."/>
            <person name="Xu J."/>
            <person name="Sun C."/>
            <person name="Zhou S."/>
            <person name="Xu H."/>
            <person name="Nelson D.R."/>
            <person name="Qian J."/>
            <person name="Song J."/>
            <person name="Luo H."/>
            <person name="Xiang L."/>
            <person name="Li Y."/>
            <person name="Xu Z."/>
            <person name="Ji A."/>
            <person name="Wang L."/>
            <person name="Lu S."/>
            <person name="Hayward A."/>
            <person name="Sun W."/>
            <person name="Li X."/>
            <person name="Schwartz D.C."/>
            <person name="Wang Y."/>
            <person name="Chen S."/>
        </authorList>
    </citation>
    <scope>NUCLEOTIDE SEQUENCE [LARGE SCALE GENOMIC DNA]</scope>
    <source>
        <strain evidence="2 3">ZZ0214-1</strain>
    </source>
</reference>
<organism evidence="2 3">
    <name type="scientific">Ganoderma sinense ZZ0214-1</name>
    <dbReference type="NCBI Taxonomy" id="1077348"/>
    <lineage>
        <taxon>Eukaryota</taxon>
        <taxon>Fungi</taxon>
        <taxon>Dikarya</taxon>
        <taxon>Basidiomycota</taxon>
        <taxon>Agaricomycotina</taxon>
        <taxon>Agaricomycetes</taxon>
        <taxon>Polyporales</taxon>
        <taxon>Polyporaceae</taxon>
        <taxon>Ganoderma</taxon>
    </lineage>
</organism>
<comment type="caution">
    <text evidence="2">The sequence shown here is derived from an EMBL/GenBank/DDBJ whole genome shotgun (WGS) entry which is preliminary data.</text>
</comment>
<proteinExistence type="predicted"/>
<keyword evidence="3" id="KW-1185">Reference proteome</keyword>
<dbReference type="EMBL" id="AYKW01000001">
    <property type="protein sequence ID" value="PIL36611.1"/>
    <property type="molecule type" value="Genomic_DNA"/>
</dbReference>
<dbReference type="Proteomes" id="UP000230002">
    <property type="component" value="Unassembled WGS sequence"/>
</dbReference>
<accession>A0A2G8SS47</accession>
<feature type="region of interest" description="Disordered" evidence="1">
    <location>
        <begin position="99"/>
        <end position="145"/>
    </location>
</feature>
<dbReference type="AlphaFoldDB" id="A0A2G8SS47"/>
<evidence type="ECO:0000313" key="2">
    <source>
        <dbReference type="EMBL" id="PIL36611.1"/>
    </source>
</evidence>